<keyword evidence="6 7" id="KW-0472">Membrane</keyword>
<feature type="domain" description="YetF C-terminal" evidence="8">
    <location>
        <begin position="82"/>
        <end position="151"/>
    </location>
</feature>
<dbReference type="STRING" id="237258.SAMN04489756_11329"/>
<dbReference type="Pfam" id="PF04239">
    <property type="entry name" value="DUF421"/>
    <property type="match status" value="1"/>
</dbReference>
<dbReference type="RefSeq" id="WP_069799035.1">
    <property type="nucleotide sequence ID" value="NZ_CP034157.1"/>
</dbReference>
<dbReference type="Gene3D" id="3.30.240.20">
    <property type="entry name" value="bsu07140 like domains"/>
    <property type="match status" value="1"/>
</dbReference>
<dbReference type="Proteomes" id="UP000095601">
    <property type="component" value="Unassembled WGS sequence"/>
</dbReference>
<dbReference type="PATRIC" id="fig|237258.4.peg.168"/>
<keyword evidence="10" id="KW-1185">Reference proteome</keyword>
<evidence type="ECO:0000256" key="1">
    <source>
        <dbReference type="ARBA" id="ARBA00004651"/>
    </source>
</evidence>
<protein>
    <recommendedName>
        <fullName evidence="8">YetF C-terminal domain-containing protein</fullName>
    </recommendedName>
</protein>
<keyword evidence="4 7" id="KW-0812">Transmembrane</keyword>
<comment type="similarity">
    <text evidence="2">Belongs to the UPF0702 family.</text>
</comment>
<dbReference type="AlphaFoldDB" id="A0A1E5UDW2"/>
<proteinExistence type="inferred from homology"/>
<evidence type="ECO:0000313" key="9">
    <source>
        <dbReference type="EMBL" id="OEL10998.1"/>
    </source>
</evidence>
<sequence>MNPFLDITLRSLAVYGFMILGLRIFGKNQLSQLNAGDIILLLLISNAVQNAMVGQDTSLQGGLVAALVLFLTNFGLKKLIFKNSKIKDLIEAEPIILVKDGILDKNALNKSEITIDELEESVREHGVENISEVKLAILEVDGNISIVSFDKNNQTNFTRHKKKKNIRRKL</sequence>
<comment type="caution">
    <text evidence="9">The sequence shown here is derived from an EMBL/GenBank/DDBJ whole genome shotgun (WGS) entry which is preliminary data.</text>
</comment>
<evidence type="ECO:0000256" key="3">
    <source>
        <dbReference type="ARBA" id="ARBA00022475"/>
    </source>
</evidence>
<dbReference type="EMBL" id="MKGI01000064">
    <property type="protein sequence ID" value="OEL10998.1"/>
    <property type="molecule type" value="Genomic_DNA"/>
</dbReference>
<dbReference type="PANTHER" id="PTHR34582:SF6">
    <property type="entry name" value="UPF0702 TRANSMEMBRANE PROTEIN YCAP"/>
    <property type="match status" value="1"/>
</dbReference>
<dbReference type="InterPro" id="IPR007353">
    <property type="entry name" value="DUF421"/>
</dbReference>
<gene>
    <name evidence="9" type="ORF">BHF72_2587</name>
</gene>
<evidence type="ECO:0000259" key="8">
    <source>
        <dbReference type="Pfam" id="PF04239"/>
    </source>
</evidence>
<comment type="subcellular location">
    <subcellularLocation>
        <location evidence="1">Cell membrane</location>
        <topology evidence="1">Multi-pass membrane protein</topology>
    </subcellularLocation>
</comment>
<evidence type="ECO:0000256" key="7">
    <source>
        <dbReference type="SAM" id="Phobius"/>
    </source>
</evidence>
<dbReference type="GO" id="GO:0005886">
    <property type="term" value="C:plasma membrane"/>
    <property type="evidence" value="ECO:0007669"/>
    <property type="project" value="UniProtKB-SubCell"/>
</dbReference>
<accession>A0A1E5UDW2</accession>
<evidence type="ECO:0000256" key="5">
    <source>
        <dbReference type="ARBA" id="ARBA00022989"/>
    </source>
</evidence>
<keyword evidence="3" id="KW-1003">Cell membrane</keyword>
<reference evidence="9 10" key="1">
    <citation type="submission" date="2016-09" db="EMBL/GenBank/DDBJ databases">
        <authorList>
            <person name="Capua I."/>
            <person name="De Benedictis P."/>
            <person name="Joannis T."/>
            <person name="Lombin L.H."/>
            <person name="Cattoli G."/>
        </authorList>
    </citation>
    <scope>NUCLEOTIDE SEQUENCE [LARGE SCALE GENOMIC DNA]</scope>
    <source>
        <strain evidence="9 10">NRS-1</strain>
    </source>
</reference>
<organism evidence="9 10">
    <name type="scientific">Cloacibacterium normanense</name>
    <dbReference type="NCBI Taxonomy" id="237258"/>
    <lineage>
        <taxon>Bacteria</taxon>
        <taxon>Pseudomonadati</taxon>
        <taxon>Bacteroidota</taxon>
        <taxon>Flavobacteriia</taxon>
        <taxon>Flavobacteriales</taxon>
        <taxon>Weeksellaceae</taxon>
    </lineage>
</organism>
<dbReference type="PANTHER" id="PTHR34582">
    <property type="entry name" value="UPF0702 TRANSMEMBRANE PROTEIN YCAP"/>
    <property type="match status" value="1"/>
</dbReference>
<evidence type="ECO:0000256" key="2">
    <source>
        <dbReference type="ARBA" id="ARBA00006448"/>
    </source>
</evidence>
<dbReference type="KEGG" id="cnr:EB819_05050"/>
<evidence type="ECO:0000256" key="6">
    <source>
        <dbReference type="ARBA" id="ARBA00023136"/>
    </source>
</evidence>
<name>A0A1E5UDW2_9FLAO</name>
<feature type="transmembrane region" description="Helical" evidence="7">
    <location>
        <begin position="58"/>
        <end position="76"/>
    </location>
</feature>
<keyword evidence="5 7" id="KW-1133">Transmembrane helix</keyword>
<feature type="transmembrane region" description="Helical" evidence="7">
    <location>
        <begin position="7"/>
        <end position="26"/>
    </location>
</feature>
<dbReference type="InterPro" id="IPR023090">
    <property type="entry name" value="UPF0702_alpha/beta_dom_sf"/>
</dbReference>
<evidence type="ECO:0000256" key="4">
    <source>
        <dbReference type="ARBA" id="ARBA00022692"/>
    </source>
</evidence>
<evidence type="ECO:0000313" key="10">
    <source>
        <dbReference type="Proteomes" id="UP000095601"/>
    </source>
</evidence>
<dbReference type="OrthoDB" id="9778331at2"/>